<gene>
    <name evidence="3" type="ORF">GCM10023191_003430</name>
</gene>
<reference evidence="4" key="1">
    <citation type="journal article" date="2019" name="Int. J. Syst. Evol. Microbiol.">
        <title>The Global Catalogue of Microorganisms (GCM) 10K type strain sequencing project: providing services to taxonomists for standard genome sequencing and annotation.</title>
        <authorList>
            <consortium name="The Broad Institute Genomics Platform"/>
            <consortium name="The Broad Institute Genome Sequencing Center for Infectious Disease"/>
            <person name="Wu L."/>
            <person name="Ma J."/>
        </authorList>
    </citation>
    <scope>NUCLEOTIDE SEQUENCE [LARGE SCALE GENOMIC DNA]</scope>
    <source>
        <strain evidence="4">JCM 17933</strain>
    </source>
</reference>
<evidence type="ECO:0000313" key="3">
    <source>
        <dbReference type="EMBL" id="GAA4482808.1"/>
    </source>
</evidence>
<sequence length="142" mass="14302">MSPFRPAVAATVMTCACLLAACGSDDESEKPVPSASARSTAASAASSPAAAASPACPSRAQIADAVSAADHSTGVIVSTKIVCQDGWATAPMRYPGSDPSRAVVRVQGGDVRLVTYGTDGLCESPKMKKAPAEIKKALGVYC</sequence>
<feature type="signal peptide" evidence="2">
    <location>
        <begin position="1"/>
        <end position="20"/>
    </location>
</feature>
<keyword evidence="2" id="KW-0732">Signal</keyword>
<dbReference type="EMBL" id="BAABHF010000009">
    <property type="protein sequence ID" value="GAA4482808.1"/>
    <property type="molecule type" value="Genomic_DNA"/>
</dbReference>
<protein>
    <recommendedName>
        <fullName evidence="5">Lipoprotein</fullName>
    </recommendedName>
</protein>
<evidence type="ECO:0000256" key="1">
    <source>
        <dbReference type="SAM" id="MobiDB-lite"/>
    </source>
</evidence>
<dbReference type="Proteomes" id="UP001500503">
    <property type="component" value="Unassembled WGS sequence"/>
</dbReference>
<dbReference type="PROSITE" id="PS51257">
    <property type="entry name" value="PROKAR_LIPOPROTEIN"/>
    <property type="match status" value="1"/>
</dbReference>
<name>A0ABP8P6I2_9ACTN</name>
<keyword evidence="4" id="KW-1185">Reference proteome</keyword>
<evidence type="ECO:0000256" key="2">
    <source>
        <dbReference type="SAM" id="SignalP"/>
    </source>
</evidence>
<accession>A0ABP8P6I2</accession>
<comment type="caution">
    <text evidence="3">The sequence shown here is derived from an EMBL/GenBank/DDBJ whole genome shotgun (WGS) entry which is preliminary data.</text>
</comment>
<proteinExistence type="predicted"/>
<organism evidence="3 4">
    <name type="scientific">Actinoallomurus oryzae</name>
    <dbReference type="NCBI Taxonomy" id="502180"/>
    <lineage>
        <taxon>Bacteria</taxon>
        <taxon>Bacillati</taxon>
        <taxon>Actinomycetota</taxon>
        <taxon>Actinomycetes</taxon>
        <taxon>Streptosporangiales</taxon>
        <taxon>Thermomonosporaceae</taxon>
        <taxon>Actinoallomurus</taxon>
    </lineage>
</organism>
<feature type="chain" id="PRO_5045668724" description="Lipoprotein" evidence="2">
    <location>
        <begin position="21"/>
        <end position="142"/>
    </location>
</feature>
<evidence type="ECO:0008006" key="5">
    <source>
        <dbReference type="Google" id="ProtNLM"/>
    </source>
</evidence>
<feature type="region of interest" description="Disordered" evidence="1">
    <location>
        <begin position="24"/>
        <end position="44"/>
    </location>
</feature>
<feature type="compositionally biased region" description="Low complexity" evidence="1">
    <location>
        <begin position="33"/>
        <end position="44"/>
    </location>
</feature>
<evidence type="ECO:0000313" key="4">
    <source>
        <dbReference type="Proteomes" id="UP001500503"/>
    </source>
</evidence>